<proteinExistence type="predicted"/>
<dbReference type="InterPro" id="IPR041916">
    <property type="entry name" value="Anti_sigma_zinc_sf"/>
</dbReference>
<keyword evidence="2" id="KW-1185">Reference proteome</keyword>
<dbReference type="OrthoDB" id="5702022at2"/>
<dbReference type="Gene3D" id="1.10.10.1320">
    <property type="entry name" value="Anti-sigma factor, zinc-finger domain"/>
    <property type="match status" value="1"/>
</dbReference>
<dbReference type="AlphaFoldDB" id="A0A1I7ILW1"/>
<evidence type="ECO:0000313" key="1">
    <source>
        <dbReference type="EMBL" id="SFU73903.1"/>
    </source>
</evidence>
<sequence length="245" mass="25570">MSSFSDETLMAYADGELDEKTSAAVARAIENDGELAARVRQHRSLRVDVFAAFAPIVEEAVPARLNAAAAGAVDLQAARAARLKQQTRRRWEWPEWGALAATLLVGVLAGSVGHQSLRGDAASASVVGADGALFAHGPLATALSEQLAGAGPSAQGIRIGVSFVGSDGNYCRSFVMGQGAGLACRRGERWQLPLMAQVDKNASGAYQQAGSAMPAAVSDAIDARIAGQTLDAQAEQLARRKGWQR</sequence>
<accession>A0A1I7ILW1</accession>
<protein>
    <recommendedName>
        <fullName evidence="3">Anti-sigma factor</fullName>
    </recommendedName>
</protein>
<dbReference type="RefSeq" id="WP_143133074.1">
    <property type="nucleotide sequence ID" value="NZ_FPBO01000008.1"/>
</dbReference>
<dbReference type="EMBL" id="FPBO01000008">
    <property type="protein sequence ID" value="SFU73903.1"/>
    <property type="molecule type" value="Genomic_DNA"/>
</dbReference>
<organism evidence="1 2">
    <name type="scientific">Pseudoduganella namucuonensis</name>
    <dbReference type="NCBI Taxonomy" id="1035707"/>
    <lineage>
        <taxon>Bacteria</taxon>
        <taxon>Pseudomonadati</taxon>
        <taxon>Pseudomonadota</taxon>
        <taxon>Betaproteobacteria</taxon>
        <taxon>Burkholderiales</taxon>
        <taxon>Oxalobacteraceae</taxon>
        <taxon>Telluria group</taxon>
        <taxon>Pseudoduganella</taxon>
    </lineage>
</organism>
<dbReference type="STRING" id="1035707.SAMN05216552_1008131"/>
<gene>
    <name evidence="1" type="ORF">SAMN05216552_1008131</name>
</gene>
<name>A0A1I7ILW1_9BURK</name>
<reference evidence="2" key="1">
    <citation type="submission" date="2016-10" db="EMBL/GenBank/DDBJ databases">
        <authorList>
            <person name="Varghese N."/>
            <person name="Submissions S."/>
        </authorList>
    </citation>
    <scope>NUCLEOTIDE SEQUENCE [LARGE SCALE GENOMIC DNA]</scope>
    <source>
        <strain evidence="2">CGMCC 1.11014</strain>
    </source>
</reference>
<evidence type="ECO:0000313" key="2">
    <source>
        <dbReference type="Proteomes" id="UP000199391"/>
    </source>
</evidence>
<dbReference type="Proteomes" id="UP000199391">
    <property type="component" value="Unassembled WGS sequence"/>
</dbReference>
<evidence type="ECO:0008006" key="3">
    <source>
        <dbReference type="Google" id="ProtNLM"/>
    </source>
</evidence>